<dbReference type="AlphaFoldDB" id="A0A7X5PCF8"/>
<gene>
    <name evidence="1" type="ORF">FDF70_17120</name>
</gene>
<accession>A0A7X5PCF8</accession>
<evidence type="ECO:0000313" key="2">
    <source>
        <dbReference type="Proteomes" id="UP000486601"/>
    </source>
</evidence>
<proteinExistence type="predicted"/>
<protein>
    <submittedName>
        <fullName evidence="1">Uncharacterized protein</fullName>
    </submittedName>
</protein>
<evidence type="ECO:0000313" key="1">
    <source>
        <dbReference type="EMBL" id="NFR63147.1"/>
    </source>
</evidence>
<name>A0A7X5PCF8_CLOSG</name>
<reference evidence="1 2" key="1">
    <citation type="submission" date="2019-04" db="EMBL/GenBank/DDBJ databases">
        <title>Genome sequencing of Clostridium botulinum Groups I-IV and Clostridium butyricum.</title>
        <authorList>
            <person name="Brunt J."/>
            <person name="Van Vliet A.H.M."/>
            <person name="Stringer S.C."/>
            <person name="Carter A.T."/>
            <person name="Peck M.W."/>
        </authorList>
    </citation>
    <scope>NUCLEOTIDE SEQUENCE [LARGE SCALE GENOMIC DNA]</scope>
    <source>
        <strain evidence="1 2">IFR 18/108</strain>
    </source>
</reference>
<sequence length="42" mass="4907">MKYLNGKKRAVLKVNKITIAGEFMHFKISHIIATKLVYNRKC</sequence>
<dbReference type="Proteomes" id="UP000486601">
    <property type="component" value="Unassembled WGS sequence"/>
</dbReference>
<dbReference type="EMBL" id="SXCS01000011">
    <property type="protein sequence ID" value="NFR63147.1"/>
    <property type="molecule type" value="Genomic_DNA"/>
</dbReference>
<organism evidence="1 2">
    <name type="scientific">Clostridium sporogenes</name>
    <dbReference type="NCBI Taxonomy" id="1509"/>
    <lineage>
        <taxon>Bacteria</taxon>
        <taxon>Bacillati</taxon>
        <taxon>Bacillota</taxon>
        <taxon>Clostridia</taxon>
        <taxon>Eubacteriales</taxon>
        <taxon>Clostridiaceae</taxon>
        <taxon>Clostridium</taxon>
    </lineage>
</organism>
<comment type="caution">
    <text evidence="1">The sequence shown here is derived from an EMBL/GenBank/DDBJ whole genome shotgun (WGS) entry which is preliminary data.</text>
</comment>